<comment type="similarity">
    <text evidence="1">Belongs to the exportin family.</text>
</comment>
<keyword evidence="2" id="KW-0812">Transmembrane</keyword>
<dbReference type="GO" id="GO:0000049">
    <property type="term" value="F:tRNA binding"/>
    <property type="evidence" value="ECO:0007669"/>
    <property type="project" value="UniProtKB-UniRule"/>
</dbReference>
<dbReference type="SUPFAM" id="SSF48371">
    <property type="entry name" value="ARM repeat"/>
    <property type="match status" value="1"/>
</dbReference>
<dbReference type="InterPro" id="IPR011989">
    <property type="entry name" value="ARM-like"/>
</dbReference>
<dbReference type="InterPro" id="IPR045546">
    <property type="entry name" value="Exportin-T_C"/>
</dbReference>
<feature type="domain" description="Exportin-T C-terminal" evidence="3">
    <location>
        <begin position="127"/>
        <end position="319"/>
    </location>
</feature>
<dbReference type="Gene3D" id="1.25.10.10">
    <property type="entry name" value="Leucine-rich Repeat Variant"/>
    <property type="match status" value="1"/>
</dbReference>
<gene>
    <name evidence="4" type="ORF">GSONMT00049341001</name>
</gene>
<keyword evidence="1" id="KW-0694">RNA-binding</keyword>
<dbReference type="GO" id="GO:0071528">
    <property type="term" value="P:tRNA re-export from nucleus"/>
    <property type="evidence" value="ECO:0007669"/>
    <property type="project" value="UniProtKB-UniRule"/>
</dbReference>
<keyword evidence="1" id="KW-0539">Nucleus</keyword>
<dbReference type="GO" id="GO:0005643">
    <property type="term" value="C:nuclear pore"/>
    <property type="evidence" value="ECO:0007669"/>
    <property type="project" value="TreeGrafter"/>
</dbReference>
<name>A0A060YPP0_ONCMY</name>
<organism evidence="4 5">
    <name type="scientific">Oncorhynchus mykiss</name>
    <name type="common">Rainbow trout</name>
    <name type="synonym">Salmo gairdneri</name>
    <dbReference type="NCBI Taxonomy" id="8022"/>
    <lineage>
        <taxon>Eukaryota</taxon>
        <taxon>Metazoa</taxon>
        <taxon>Chordata</taxon>
        <taxon>Craniata</taxon>
        <taxon>Vertebrata</taxon>
        <taxon>Euteleostomi</taxon>
        <taxon>Actinopterygii</taxon>
        <taxon>Neopterygii</taxon>
        <taxon>Teleostei</taxon>
        <taxon>Protacanthopterygii</taxon>
        <taxon>Salmoniformes</taxon>
        <taxon>Salmonidae</taxon>
        <taxon>Salmoninae</taxon>
        <taxon>Oncorhynchus</taxon>
    </lineage>
</organism>
<sequence>CVIMRTFCCVIMRTFCCVIMRTFCCVIMRTFCCVIMRTFCCVIMRTFCCVIMRTFCCVIMRTFCCVSYNENILVSHNESILVCLIMRTFCCVIMRTFCCVIMRTFCCVIMRTFCCVIMRTFCCFPLLTDQQKTHVEDIMLAVMKKLTYDEEYNFDNEGEDEAMFVEYRKQLKMLLDRLAQVSPDLLLEAVGRVFNNTIQHWQTASFMEVEVAIRLLYMLGEALPASHGAHFSGDTAKTSALQDMMRTLVSSGLSGYQHTSVSLEFFETVVRYDKFFLVEPQHIPIVLMSFLDHRGLRHSSPKVRSRVAYLFSRFVKTLQ</sequence>
<dbReference type="PANTHER" id="PTHR15952:SF11">
    <property type="entry name" value="EXPORTIN-T"/>
    <property type="match status" value="1"/>
</dbReference>
<evidence type="ECO:0000313" key="5">
    <source>
        <dbReference type="Proteomes" id="UP000193380"/>
    </source>
</evidence>
<dbReference type="EMBL" id="FR916037">
    <property type="protein sequence ID" value="CDQ93793.1"/>
    <property type="molecule type" value="Genomic_DNA"/>
</dbReference>
<evidence type="ECO:0000256" key="2">
    <source>
        <dbReference type="SAM" id="Phobius"/>
    </source>
</evidence>
<dbReference type="PANTHER" id="PTHR15952">
    <property type="entry name" value="EXPORTIN-T/LOS1"/>
    <property type="match status" value="1"/>
</dbReference>
<feature type="non-terminal residue" evidence="4">
    <location>
        <position position="1"/>
    </location>
</feature>
<dbReference type="InterPro" id="IPR016024">
    <property type="entry name" value="ARM-type_fold"/>
</dbReference>
<comment type="function">
    <text evidence="1">tRNA nucleus export receptor which facilitates tRNA translocation across the nuclear pore complex.</text>
</comment>
<dbReference type="Pfam" id="PF19282">
    <property type="entry name" value="Exportin-T"/>
    <property type="match status" value="1"/>
</dbReference>
<dbReference type="AlphaFoldDB" id="A0A060YPP0"/>
<protein>
    <recommendedName>
        <fullName evidence="1">Exportin-T</fullName>
    </recommendedName>
    <alternativeName>
        <fullName evidence="1">Exportin(tRNA)</fullName>
    </alternativeName>
    <alternativeName>
        <fullName evidence="1">tRNA exportin</fullName>
    </alternativeName>
</protein>
<dbReference type="GO" id="GO:0005737">
    <property type="term" value="C:cytoplasm"/>
    <property type="evidence" value="ECO:0007669"/>
    <property type="project" value="UniProtKB-SubCell"/>
</dbReference>
<keyword evidence="1" id="KW-0820">tRNA-binding</keyword>
<keyword evidence="1" id="KW-0963">Cytoplasm</keyword>
<accession>A0A060YPP0</accession>
<keyword evidence="2" id="KW-1133">Transmembrane helix</keyword>
<dbReference type="PaxDb" id="8022-A0A060YPP0"/>
<dbReference type="InterPro" id="IPR040017">
    <property type="entry name" value="XPOT"/>
</dbReference>
<feature type="transmembrane region" description="Helical" evidence="2">
    <location>
        <begin position="7"/>
        <end position="29"/>
    </location>
</feature>
<evidence type="ECO:0000313" key="4">
    <source>
        <dbReference type="EMBL" id="CDQ93793.1"/>
    </source>
</evidence>
<keyword evidence="1" id="KW-0813">Transport</keyword>
<evidence type="ECO:0000259" key="3">
    <source>
        <dbReference type="Pfam" id="PF19282"/>
    </source>
</evidence>
<dbReference type="Proteomes" id="UP000193380">
    <property type="component" value="Unassembled WGS sequence"/>
</dbReference>
<reference evidence="4" key="2">
    <citation type="submission" date="2014-03" db="EMBL/GenBank/DDBJ databases">
        <authorList>
            <person name="Genoscope - CEA"/>
        </authorList>
    </citation>
    <scope>NUCLEOTIDE SEQUENCE</scope>
</reference>
<dbReference type="STRING" id="8022.A0A060YPP0"/>
<dbReference type="GO" id="GO:0031267">
    <property type="term" value="F:small GTPase binding"/>
    <property type="evidence" value="ECO:0007669"/>
    <property type="project" value="InterPro"/>
</dbReference>
<comment type="subcellular location">
    <subcellularLocation>
        <location evidence="1">Nucleus</location>
    </subcellularLocation>
    <subcellularLocation>
        <location evidence="1">Cytoplasm</location>
    </subcellularLocation>
    <text evidence="1">Shuttles between the nucleus and the cytoplasm.</text>
</comment>
<keyword evidence="2" id="KW-0472">Membrane</keyword>
<reference evidence="4" key="1">
    <citation type="journal article" date="2014" name="Nat. Commun.">
        <title>The rainbow trout genome provides novel insights into evolution after whole-genome duplication in vertebrates.</title>
        <authorList>
            <person name="Berthelot C."/>
            <person name="Brunet F."/>
            <person name="Chalopin D."/>
            <person name="Juanchich A."/>
            <person name="Bernard M."/>
            <person name="Noel B."/>
            <person name="Bento P."/>
            <person name="Da Silva C."/>
            <person name="Labadie K."/>
            <person name="Alberti A."/>
            <person name="Aury J.M."/>
            <person name="Louis A."/>
            <person name="Dehais P."/>
            <person name="Bardou P."/>
            <person name="Montfort J."/>
            <person name="Klopp C."/>
            <person name="Cabau C."/>
            <person name="Gaspin C."/>
            <person name="Thorgaard G.H."/>
            <person name="Boussaha M."/>
            <person name="Quillet E."/>
            <person name="Guyomard R."/>
            <person name="Galiana D."/>
            <person name="Bobe J."/>
            <person name="Volff J.N."/>
            <person name="Genet C."/>
            <person name="Wincker P."/>
            <person name="Jaillon O."/>
            <person name="Roest Crollius H."/>
            <person name="Guiguen Y."/>
        </authorList>
    </citation>
    <scope>NUCLEOTIDE SEQUENCE [LARGE SCALE GENOMIC DNA]</scope>
</reference>
<evidence type="ECO:0000256" key="1">
    <source>
        <dbReference type="RuleBase" id="RU366037"/>
    </source>
</evidence>
<dbReference type="GO" id="GO:0016363">
    <property type="term" value="C:nuclear matrix"/>
    <property type="evidence" value="ECO:0007669"/>
    <property type="project" value="TreeGrafter"/>
</dbReference>
<proteinExistence type="inferred from homology"/>